<protein>
    <submittedName>
        <fullName evidence="2">Zinc finger MYM-type protein 1</fullName>
    </submittedName>
</protein>
<gene>
    <name evidence="2" type="primary">ZMYM1_82</name>
    <name evidence="2" type="ORF">N1851_022909</name>
</gene>
<keyword evidence="3" id="KW-1185">Reference proteome</keyword>
<reference evidence="2" key="1">
    <citation type="journal article" date="2023" name="Front. Mar. Sci.">
        <title>A new Merluccius polli reference genome to investigate the effects of global change in West African waters.</title>
        <authorList>
            <person name="Mateo J.L."/>
            <person name="Blanco-Fernandez C."/>
            <person name="Garcia-Vazquez E."/>
            <person name="Machado-Schiaffino G."/>
        </authorList>
    </citation>
    <scope>NUCLEOTIDE SEQUENCE</scope>
    <source>
        <strain evidence="2">C29</strain>
        <tissue evidence="2">Fin</tissue>
    </source>
</reference>
<dbReference type="PANTHER" id="PTHR46289:SF19">
    <property type="entry name" value="ZINC FINGER MYM-TYPE CONTAINING 1"/>
    <property type="match status" value="1"/>
</dbReference>
<organism evidence="2 3">
    <name type="scientific">Merluccius polli</name>
    <name type="common">Benguela hake</name>
    <name type="synonym">Merluccius cadenati</name>
    <dbReference type="NCBI Taxonomy" id="89951"/>
    <lineage>
        <taxon>Eukaryota</taxon>
        <taxon>Metazoa</taxon>
        <taxon>Chordata</taxon>
        <taxon>Craniata</taxon>
        <taxon>Vertebrata</taxon>
        <taxon>Euteleostomi</taxon>
        <taxon>Actinopterygii</taxon>
        <taxon>Neopterygii</taxon>
        <taxon>Teleostei</taxon>
        <taxon>Neoteleostei</taxon>
        <taxon>Acanthomorphata</taxon>
        <taxon>Zeiogadaria</taxon>
        <taxon>Gadariae</taxon>
        <taxon>Gadiformes</taxon>
        <taxon>Gadoidei</taxon>
        <taxon>Merlucciidae</taxon>
        <taxon>Merluccius</taxon>
    </lineage>
</organism>
<name>A0AA47MHF4_MERPO</name>
<sequence>MKHNEESDANIRTVKDQVESLYNFFGHSIKRWAVLGDLLSPESRDITLKRLCPTRWSSRYDALVALKYRYGDVIKALDKLSLTSDKKTERDEADALRKNISKFQFIFLISLQTKILECTNAVSKLMQEKSMDLLKASALLQNAIRTLKEYRTKFDEAKSFTLALALKWGSQTQFENTRLRKVKRHFHDLCEDSRLSDGEHYFRVNVFYGCLDVIIQQLSHRFVSLNRTAQLFEAIHPNTLQHAKDEELYEAARRLSDHYCRDIDSSFAGQLVSFRTCFKEQISRHTSVISLAKLLIVDNPAVTSAFSEVCSAFLLFLTIPVSVATAERSFSKLKLIKSYLRSTMAQERLFGLAILSIENERARKLDISQIVNDFAERKARRMPFN</sequence>
<dbReference type="PANTHER" id="PTHR46289">
    <property type="entry name" value="52 KDA REPRESSOR OF THE INHIBITOR OF THE PROTEIN KINASE-LIKE PROTEIN-RELATED"/>
    <property type="match status" value="1"/>
</dbReference>
<evidence type="ECO:0000313" key="3">
    <source>
        <dbReference type="Proteomes" id="UP001174136"/>
    </source>
</evidence>
<dbReference type="InterPro" id="IPR052958">
    <property type="entry name" value="IFN-induced_PKR_regulator"/>
</dbReference>
<dbReference type="Proteomes" id="UP001174136">
    <property type="component" value="Unassembled WGS sequence"/>
</dbReference>
<proteinExistence type="predicted"/>
<comment type="caution">
    <text evidence="2">The sequence shown here is derived from an EMBL/GenBank/DDBJ whole genome shotgun (WGS) entry which is preliminary data.</text>
</comment>
<dbReference type="Pfam" id="PF05699">
    <property type="entry name" value="Dimer_Tnp_hAT"/>
    <property type="match status" value="1"/>
</dbReference>
<dbReference type="AlphaFoldDB" id="A0AA47MHF4"/>
<dbReference type="InterPro" id="IPR008906">
    <property type="entry name" value="HATC_C_dom"/>
</dbReference>
<accession>A0AA47MHF4</accession>
<dbReference type="EMBL" id="JAOPHQ010004268">
    <property type="protein sequence ID" value="KAK0140154.1"/>
    <property type="molecule type" value="Genomic_DNA"/>
</dbReference>
<evidence type="ECO:0000259" key="1">
    <source>
        <dbReference type="Pfam" id="PF05699"/>
    </source>
</evidence>
<dbReference type="GO" id="GO:0046983">
    <property type="term" value="F:protein dimerization activity"/>
    <property type="evidence" value="ECO:0007669"/>
    <property type="project" value="InterPro"/>
</dbReference>
<feature type="domain" description="HAT C-terminal dimerisation" evidence="1">
    <location>
        <begin position="305"/>
        <end position="359"/>
    </location>
</feature>
<evidence type="ECO:0000313" key="2">
    <source>
        <dbReference type="EMBL" id="KAK0140154.1"/>
    </source>
</evidence>